<name>A0A6A6QR74_9PEZI</name>
<dbReference type="Proteomes" id="UP000799750">
    <property type="component" value="Unassembled WGS sequence"/>
</dbReference>
<sequence length="86" mass="9644">WGPCFHSTRRPIMYNGVLSTTVVYSKTSILGHFQLLEDEMVTGILILLCFLGKSTFTNTLRNCELPISTATLILLPLLRMLLQVST</sequence>
<accession>A0A6A6QR74</accession>
<keyword evidence="2" id="KW-1185">Reference proteome</keyword>
<organism evidence="1 2">
    <name type="scientific">Lophium mytilinum</name>
    <dbReference type="NCBI Taxonomy" id="390894"/>
    <lineage>
        <taxon>Eukaryota</taxon>
        <taxon>Fungi</taxon>
        <taxon>Dikarya</taxon>
        <taxon>Ascomycota</taxon>
        <taxon>Pezizomycotina</taxon>
        <taxon>Dothideomycetes</taxon>
        <taxon>Pleosporomycetidae</taxon>
        <taxon>Mytilinidiales</taxon>
        <taxon>Mytilinidiaceae</taxon>
        <taxon>Lophium</taxon>
    </lineage>
</organism>
<reference evidence="1" key="1">
    <citation type="journal article" date="2020" name="Stud. Mycol.">
        <title>101 Dothideomycetes genomes: a test case for predicting lifestyles and emergence of pathogens.</title>
        <authorList>
            <person name="Haridas S."/>
            <person name="Albert R."/>
            <person name="Binder M."/>
            <person name="Bloem J."/>
            <person name="Labutti K."/>
            <person name="Salamov A."/>
            <person name="Andreopoulos B."/>
            <person name="Baker S."/>
            <person name="Barry K."/>
            <person name="Bills G."/>
            <person name="Bluhm B."/>
            <person name="Cannon C."/>
            <person name="Castanera R."/>
            <person name="Culley D."/>
            <person name="Daum C."/>
            <person name="Ezra D."/>
            <person name="Gonzalez J."/>
            <person name="Henrissat B."/>
            <person name="Kuo A."/>
            <person name="Liang C."/>
            <person name="Lipzen A."/>
            <person name="Lutzoni F."/>
            <person name="Magnuson J."/>
            <person name="Mondo S."/>
            <person name="Nolan M."/>
            <person name="Ohm R."/>
            <person name="Pangilinan J."/>
            <person name="Park H.-J."/>
            <person name="Ramirez L."/>
            <person name="Alfaro M."/>
            <person name="Sun H."/>
            <person name="Tritt A."/>
            <person name="Yoshinaga Y."/>
            <person name="Zwiers L.-H."/>
            <person name="Turgeon B."/>
            <person name="Goodwin S."/>
            <person name="Spatafora J."/>
            <person name="Crous P."/>
            <person name="Grigoriev I."/>
        </authorList>
    </citation>
    <scope>NUCLEOTIDE SEQUENCE</scope>
    <source>
        <strain evidence="1">CBS 269.34</strain>
    </source>
</reference>
<protein>
    <submittedName>
        <fullName evidence="1">Uncharacterized protein</fullName>
    </submittedName>
</protein>
<dbReference type="EMBL" id="MU004190">
    <property type="protein sequence ID" value="KAF2494901.1"/>
    <property type="molecule type" value="Genomic_DNA"/>
</dbReference>
<gene>
    <name evidence="1" type="ORF">BU16DRAFT_463056</name>
</gene>
<evidence type="ECO:0000313" key="1">
    <source>
        <dbReference type="EMBL" id="KAF2494901.1"/>
    </source>
</evidence>
<evidence type="ECO:0000313" key="2">
    <source>
        <dbReference type="Proteomes" id="UP000799750"/>
    </source>
</evidence>
<feature type="non-terminal residue" evidence="1">
    <location>
        <position position="1"/>
    </location>
</feature>
<proteinExistence type="predicted"/>
<dbReference type="AlphaFoldDB" id="A0A6A6QR74"/>